<reference evidence="3 4" key="1">
    <citation type="submission" date="2023-05" db="EMBL/GenBank/DDBJ databases">
        <title>A 100% complete, gapless, phased diploid assembly of the Scenedesmus obliquus UTEX 3031 genome.</title>
        <authorList>
            <person name="Biondi T.C."/>
            <person name="Hanschen E.R."/>
            <person name="Kwon T."/>
            <person name="Eng W."/>
            <person name="Kruse C.P.S."/>
            <person name="Koehler S.I."/>
            <person name="Kunde Y."/>
            <person name="Gleasner C.D."/>
            <person name="You Mak K.T."/>
            <person name="Polle J."/>
            <person name="Hovde B.T."/>
            <person name="Starkenburg S.R."/>
        </authorList>
    </citation>
    <scope>NUCLEOTIDE SEQUENCE [LARGE SCALE GENOMIC DNA]</scope>
    <source>
        <strain evidence="3 4">DOE0152z</strain>
    </source>
</reference>
<dbReference type="Proteomes" id="UP001244341">
    <property type="component" value="Chromosome 6b"/>
</dbReference>
<dbReference type="PROSITE" id="PS51352">
    <property type="entry name" value="THIOREDOXIN_2"/>
    <property type="match status" value="1"/>
</dbReference>
<keyword evidence="1" id="KW-1015">Disulfide bond</keyword>
<dbReference type="Gene3D" id="3.40.30.10">
    <property type="entry name" value="Glutaredoxin"/>
    <property type="match status" value="1"/>
</dbReference>
<sequence>MPAGQLSVRVSSPVARGAEPRLGLSAGKHKAQARVDQWSAAHRVGIAAAAAPHESATTTAEVQTGLLELNKETFDDYISAAGDVLVVVDFFTEWCGPCKLIYPQLVALSEALAPAAVIVKFNCNQANKELAKTLGIKVAPTFQLYRGGAKVGEMTGAKVERLKALIDEQLNQN</sequence>
<protein>
    <recommendedName>
        <fullName evidence="2">Thioredoxin domain-containing protein</fullName>
    </recommendedName>
</protein>
<dbReference type="PRINTS" id="PR00421">
    <property type="entry name" value="THIOREDOXIN"/>
</dbReference>
<dbReference type="InterPro" id="IPR036249">
    <property type="entry name" value="Thioredoxin-like_sf"/>
</dbReference>
<evidence type="ECO:0000313" key="3">
    <source>
        <dbReference type="EMBL" id="WIA15240.1"/>
    </source>
</evidence>
<proteinExistence type="predicted"/>
<evidence type="ECO:0000259" key="2">
    <source>
        <dbReference type="PROSITE" id="PS51352"/>
    </source>
</evidence>
<dbReference type="PANTHER" id="PTHR46115">
    <property type="entry name" value="THIOREDOXIN-LIKE PROTEIN 1"/>
    <property type="match status" value="1"/>
</dbReference>
<dbReference type="Pfam" id="PF00085">
    <property type="entry name" value="Thioredoxin"/>
    <property type="match status" value="1"/>
</dbReference>
<dbReference type="InterPro" id="IPR017937">
    <property type="entry name" value="Thioredoxin_CS"/>
</dbReference>
<dbReference type="InterPro" id="IPR013766">
    <property type="entry name" value="Thioredoxin_domain"/>
</dbReference>
<gene>
    <name evidence="3" type="ORF">OEZ85_001915</name>
</gene>
<evidence type="ECO:0000256" key="1">
    <source>
        <dbReference type="ARBA" id="ARBA00023157"/>
    </source>
</evidence>
<accession>A0ABY8U1G8</accession>
<keyword evidence="4" id="KW-1185">Reference proteome</keyword>
<dbReference type="PROSITE" id="PS00194">
    <property type="entry name" value="THIOREDOXIN_1"/>
    <property type="match status" value="1"/>
</dbReference>
<feature type="domain" description="Thioredoxin" evidence="2">
    <location>
        <begin position="45"/>
        <end position="171"/>
    </location>
</feature>
<evidence type="ECO:0000313" key="4">
    <source>
        <dbReference type="Proteomes" id="UP001244341"/>
    </source>
</evidence>
<name>A0ABY8U1G8_TETOB</name>
<dbReference type="EMBL" id="CP126213">
    <property type="protein sequence ID" value="WIA15240.1"/>
    <property type="molecule type" value="Genomic_DNA"/>
</dbReference>
<organism evidence="3 4">
    <name type="scientific">Tetradesmus obliquus</name>
    <name type="common">Green alga</name>
    <name type="synonym">Acutodesmus obliquus</name>
    <dbReference type="NCBI Taxonomy" id="3088"/>
    <lineage>
        <taxon>Eukaryota</taxon>
        <taxon>Viridiplantae</taxon>
        <taxon>Chlorophyta</taxon>
        <taxon>core chlorophytes</taxon>
        <taxon>Chlorophyceae</taxon>
        <taxon>CS clade</taxon>
        <taxon>Sphaeropleales</taxon>
        <taxon>Scenedesmaceae</taxon>
        <taxon>Tetradesmus</taxon>
    </lineage>
</organism>
<dbReference type="CDD" id="cd02947">
    <property type="entry name" value="TRX_family"/>
    <property type="match status" value="1"/>
</dbReference>
<dbReference type="SUPFAM" id="SSF52833">
    <property type="entry name" value="Thioredoxin-like"/>
    <property type="match status" value="1"/>
</dbReference>